<evidence type="ECO:0000313" key="3">
    <source>
        <dbReference type="Proteomes" id="UP000815325"/>
    </source>
</evidence>
<organism evidence="2 3">
    <name type="scientific">Dunaliella salina</name>
    <name type="common">Green alga</name>
    <name type="synonym">Protococcus salinus</name>
    <dbReference type="NCBI Taxonomy" id="3046"/>
    <lineage>
        <taxon>Eukaryota</taxon>
        <taxon>Viridiplantae</taxon>
        <taxon>Chlorophyta</taxon>
        <taxon>core chlorophytes</taxon>
        <taxon>Chlorophyceae</taxon>
        <taxon>CS clade</taxon>
        <taxon>Chlamydomonadales</taxon>
        <taxon>Dunaliellaceae</taxon>
        <taxon>Dunaliella</taxon>
    </lineage>
</organism>
<evidence type="ECO:0000256" key="1">
    <source>
        <dbReference type="SAM" id="MobiDB-lite"/>
    </source>
</evidence>
<reference evidence="2" key="1">
    <citation type="submission" date="2017-08" db="EMBL/GenBank/DDBJ databases">
        <authorList>
            <person name="Polle J.E."/>
            <person name="Barry K."/>
            <person name="Cushman J."/>
            <person name="Schmutz J."/>
            <person name="Tran D."/>
            <person name="Hathwaick L.T."/>
            <person name="Yim W.C."/>
            <person name="Jenkins J."/>
            <person name="Mckie-Krisberg Z.M."/>
            <person name="Prochnik S."/>
            <person name="Lindquist E."/>
            <person name="Dockter R.B."/>
            <person name="Adam C."/>
            <person name="Molina H."/>
            <person name="Bunkerborg J."/>
            <person name="Jin E."/>
            <person name="Buchheim M."/>
            <person name="Magnuson J."/>
        </authorList>
    </citation>
    <scope>NUCLEOTIDE SEQUENCE</scope>
    <source>
        <strain evidence="2">CCAP 19/18</strain>
    </source>
</reference>
<dbReference type="EMBL" id="MU069648">
    <property type="protein sequence ID" value="KAF5836666.1"/>
    <property type="molecule type" value="Genomic_DNA"/>
</dbReference>
<accession>A0ABZ3L5G8</accession>
<comment type="caution">
    <text evidence="2">The sequence shown here is derived from an EMBL/GenBank/DDBJ whole genome shotgun (WGS) entry which is preliminary data.</text>
</comment>
<feature type="region of interest" description="Disordered" evidence="1">
    <location>
        <begin position="106"/>
        <end position="150"/>
    </location>
</feature>
<feature type="compositionally biased region" description="Polar residues" evidence="1">
    <location>
        <begin position="322"/>
        <end position="356"/>
    </location>
</feature>
<evidence type="ECO:0000313" key="2">
    <source>
        <dbReference type="EMBL" id="KAF5836666.1"/>
    </source>
</evidence>
<name>A0ABZ3L5G8_DUNSA</name>
<feature type="region of interest" description="Disordered" evidence="1">
    <location>
        <begin position="220"/>
        <end position="387"/>
    </location>
</feature>
<protein>
    <submittedName>
        <fullName evidence="2">Uncharacterized protein</fullName>
    </submittedName>
</protein>
<gene>
    <name evidence="2" type="ORF">DUNSADRAFT_5592</name>
</gene>
<proteinExistence type="predicted"/>
<feature type="compositionally biased region" description="Polar residues" evidence="1">
    <location>
        <begin position="120"/>
        <end position="133"/>
    </location>
</feature>
<dbReference type="Proteomes" id="UP000815325">
    <property type="component" value="Unassembled WGS sequence"/>
</dbReference>
<sequence>MTRLHINLQQLQEGNGTAKETLDSHVSQMIAKRTASKFFIDDDDDAHHAKELEAALLAAHEDVYNMRKRIEDVEEALQGGCEECLAAAQDTMRLRLCLVQPSKTVPSVSSAEGSLASGGPSESSMQDHSQGSASKDGAEGMGQRVANNKDGNDLMGMVHLAAAAMVTALAQTAHPALKPTAVDPSPLFLGPFRALLRCNGVLKDLIALVMSCHTCTGGPIPIAPSPSTIKHNHRSSSARTDSQGNDHQERGDNSSQGPEAGAAVPDARAASRPASALQHGRANDAHNTAASRPASALQHGRGSRAPSRRPSAASIRSGGGRTPSSAQLSHRSHASDTPSMAGSQSRGGAVNASSKPGNKDAGAGNTTEAPAGEHCMPPLGVPPPINDPPPLTPVAIATRLVVAAGVVHLLASDEPVGQHQLWQLLAYMQHQSATANAGAALLSDLIAQAEHETNEEELMAANQGHQENDTETDTSYSRTALAHTEAVHGLRSLHAALGGCEALPPFMAACMWCLCRHENSRKGLIVGDSEAWVALIEGWLRSGIVAVNQHHCILQPDSVPTP</sequence>
<keyword evidence="3" id="KW-1185">Reference proteome</keyword>
<feature type="compositionally biased region" description="Low complexity" evidence="1">
    <location>
        <begin position="260"/>
        <end position="276"/>
    </location>
</feature>
<feature type="compositionally biased region" description="Low complexity" evidence="1">
    <location>
        <begin position="303"/>
        <end position="316"/>
    </location>
</feature>